<accession>A0A0C4EY66</accession>
<dbReference type="EnsemblFungi" id="PTTG_05765-t43_1">
    <property type="protein sequence ID" value="PTTG_05765-t43_1-p1"/>
    <property type="gene ID" value="PTTG_05765"/>
</dbReference>
<proteinExistence type="predicted"/>
<dbReference type="VEuPathDB" id="FungiDB:PTTG_05765"/>
<reference evidence="3 4" key="3">
    <citation type="journal article" date="2017" name="G3 (Bethesda)">
        <title>Comparative analysis highlights variable genome content of wheat rusts and divergence of the mating loci.</title>
        <authorList>
            <person name="Cuomo C.A."/>
            <person name="Bakkeren G."/>
            <person name="Khalil H.B."/>
            <person name="Panwar V."/>
            <person name="Joly D."/>
            <person name="Linning R."/>
            <person name="Sakthikumar S."/>
            <person name="Song X."/>
            <person name="Adiconis X."/>
            <person name="Fan L."/>
            <person name="Goldberg J.M."/>
            <person name="Levin J.Z."/>
            <person name="Young S."/>
            <person name="Zeng Q."/>
            <person name="Anikster Y."/>
            <person name="Bruce M."/>
            <person name="Wang M."/>
            <person name="Yin C."/>
            <person name="McCallum B."/>
            <person name="Szabo L.J."/>
            <person name="Hulbert S."/>
            <person name="Chen X."/>
            <person name="Fellers J.P."/>
        </authorList>
    </citation>
    <scope>NUCLEOTIDE SEQUENCE</scope>
    <source>
        <strain evidence="4">Isolate 1-1 / race 1 (BBBD)</strain>
        <strain evidence="3">isolate 1-1 / race 1 (BBBD)</strain>
    </source>
</reference>
<reference evidence="2" key="1">
    <citation type="submission" date="2009-11" db="EMBL/GenBank/DDBJ databases">
        <authorList>
            <consortium name="The Broad Institute Genome Sequencing Platform"/>
            <person name="Ward D."/>
            <person name="Feldgarden M."/>
            <person name="Earl A."/>
            <person name="Young S.K."/>
            <person name="Zeng Q."/>
            <person name="Koehrsen M."/>
            <person name="Alvarado L."/>
            <person name="Berlin A."/>
            <person name="Bochicchio J."/>
            <person name="Borenstein D."/>
            <person name="Chapman S.B."/>
            <person name="Chen Z."/>
            <person name="Engels R."/>
            <person name="Freedman E."/>
            <person name="Gellesch M."/>
            <person name="Goldberg J."/>
            <person name="Griggs A."/>
            <person name="Gujja S."/>
            <person name="Heilman E."/>
            <person name="Heiman D."/>
            <person name="Hepburn T."/>
            <person name="Howarth C."/>
            <person name="Jen D."/>
            <person name="Larson L."/>
            <person name="Lewis B."/>
            <person name="Mehta T."/>
            <person name="Park D."/>
            <person name="Pearson M."/>
            <person name="Roberts A."/>
            <person name="Saif S."/>
            <person name="Shea T."/>
            <person name="Shenoy N."/>
            <person name="Sisk P."/>
            <person name="Stolte C."/>
            <person name="Sykes S."/>
            <person name="Thomson T."/>
            <person name="Walk T."/>
            <person name="White J."/>
            <person name="Yandava C."/>
            <person name="Izard J."/>
            <person name="Baranova O.V."/>
            <person name="Blanton J.M."/>
            <person name="Tanner A.C."/>
            <person name="Dewhirst F.E."/>
            <person name="Haas B."/>
            <person name="Nusbaum C."/>
            <person name="Birren B."/>
        </authorList>
    </citation>
    <scope>NUCLEOTIDE SEQUENCE [LARGE SCALE GENOMIC DNA]</scope>
    <source>
        <strain evidence="2">1-1 BBBD Race 1</strain>
    </source>
</reference>
<name>A0A0C4EY66_PUCT1</name>
<evidence type="ECO:0000256" key="1">
    <source>
        <dbReference type="SAM" id="MobiDB-lite"/>
    </source>
</evidence>
<reference evidence="3" key="4">
    <citation type="submission" date="2025-05" db="UniProtKB">
        <authorList>
            <consortium name="EnsemblFungi"/>
        </authorList>
    </citation>
    <scope>IDENTIFICATION</scope>
    <source>
        <strain evidence="3">isolate 1-1 / race 1 (BBBD)</strain>
    </source>
</reference>
<organism evidence="2">
    <name type="scientific">Puccinia triticina (isolate 1-1 / race 1 (BBBD))</name>
    <name type="common">Brown leaf rust fungus</name>
    <dbReference type="NCBI Taxonomy" id="630390"/>
    <lineage>
        <taxon>Eukaryota</taxon>
        <taxon>Fungi</taxon>
        <taxon>Dikarya</taxon>
        <taxon>Basidiomycota</taxon>
        <taxon>Pucciniomycotina</taxon>
        <taxon>Pucciniomycetes</taxon>
        <taxon>Pucciniales</taxon>
        <taxon>Pucciniaceae</taxon>
        <taxon>Puccinia</taxon>
    </lineage>
</organism>
<gene>
    <name evidence="2" type="ORF">PTTG_05765</name>
</gene>
<dbReference type="Proteomes" id="UP000005240">
    <property type="component" value="Unassembled WGS sequence"/>
</dbReference>
<dbReference type="OrthoDB" id="2512025at2759"/>
<evidence type="ECO:0000313" key="2">
    <source>
        <dbReference type="EMBL" id="OAV97121.1"/>
    </source>
</evidence>
<feature type="compositionally biased region" description="Basic residues" evidence="1">
    <location>
        <begin position="92"/>
        <end position="104"/>
    </location>
</feature>
<evidence type="ECO:0000313" key="3">
    <source>
        <dbReference type="EnsemblFungi" id="PTTG_05765-t43_1-p1"/>
    </source>
</evidence>
<dbReference type="OMA" id="QECAKSQ"/>
<protein>
    <submittedName>
        <fullName evidence="2 3">Uncharacterized protein</fullName>
    </submittedName>
</protein>
<keyword evidence="4" id="KW-1185">Reference proteome</keyword>
<feature type="region of interest" description="Disordered" evidence="1">
    <location>
        <begin position="75"/>
        <end position="105"/>
    </location>
</feature>
<sequence length="118" mass="13856">MSKIKLTKHLVKEHIKLWQECAKSQPHGASEELRALLRKAQESQKSCQKIMKQHELEAHVQGWNPWTVMKFMFPAKNGDKGKKRSSTSNNMRKSHNPRQWKKLMRVADTLDQAYNNMD</sequence>
<reference evidence="2" key="2">
    <citation type="submission" date="2016-05" db="EMBL/GenBank/DDBJ databases">
        <title>Comparative analysis highlights variable genome content of wheat rusts and divergence of the mating loci.</title>
        <authorList>
            <person name="Cuomo C.A."/>
            <person name="Bakkeren G."/>
            <person name="Szabo L."/>
            <person name="Khalil H."/>
            <person name="Joly D."/>
            <person name="Goldberg J."/>
            <person name="Young S."/>
            <person name="Zeng Q."/>
            <person name="Fellers J."/>
        </authorList>
    </citation>
    <scope>NUCLEOTIDE SEQUENCE [LARGE SCALE GENOMIC DNA]</scope>
    <source>
        <strain evidence="2">1-1 BBBD Race 1</strain>
    </source>
</reference>
<dbReference type="EMBL" id="ADAS02000015">
    <property type="protein sequence ID" value="OAV97121.1"/>
    <property type="molecule type" value="Genomic_DNA"/>
</dbReference>
<dbReference type="AlphaFoldDB" id="A0A0C4EY66"/>
<evidence type="ECO:0000313" key="4">
    <source>
        <dbReference type="Proteomes" id="UP000005240"/>
    </source>
</evidence>